<keyword evidence="5 9" id="KW-0460">Magnesium</keyword>
<sequence>MNDSQPLSESTHIELPDVWDQLDEIVKAGESEAAINFLNALPPGEEARILAQLSLDEQQAFLKLLDGEHAAWLMETLPELQAAQLLSSLSPEQAAHIVDEMNSDEQVDLLDQLPEEQSEKILEVMNPEEAENVRFLSKYTSLCAGGLMITELLSFEESQTVDDVVSDLRQNAERYAEYNVQYIYVINHDLQLVGVLRLRDLLMAPPGKRLSSLMIPSPLCVPDSTSLQELQHFFDSHPLFGLPVVDEANVLVGVVRREDVEEAGEEQAGKTFLRFAGIMGGEELRSLPLKIRSARRLSWLSINIVLNIVAASVIAMYEDTLSSVIALAVFLPIVSDMSGCTGNQAIAVSTRELVLGVIRPRDWIYVFKKEFALGMVNGLALGLLLGIVAYIWKGNAYLGLVIGGALAANTLMAVCLGALIPMVLKGFKLDPALASGPILTTITDMCGFFLVLSFAQAFLPLLT</sequence>
<dbReference type="AlphaFoldDB" id="A0A517PUT8"/>
<dbReference type="InterPro" id="IPR006667">
    <property type="entry name" value="SLC41_membr_dom"/>
</dbReference>
<organism evidence="11 12">
    <name type="scientific">Gimesia chilikensis</name>
    <dbReference type="NCBI Taxonomy" id="2605989"/>
    <lineage>
        <taxon>Bacteria</taxon>
        <taxon>Pseudomonadati</taxon>
        <taxon>Planctomycetota</taxon>
        <taxon>Planctomycetia</taxon>
        <taxon>Planctomycetales</taxon>
        <taxon>Planctomycetaceae</taxon>
        <taxon>Gimesia</taxon>
    </lineage>
</organism>
<dbReference type="PANTHER" id="PTHR41394:SF5">
    <property type="entry name" value="SLC41A_MGTE INTEGRAL MEMBRANE DOMAIN-CONTAINING PROTEIN"/>
    <property type="match status" value="1"/>
</dbReference>
<evidence type="ECO:0000256" key="6">
    <source>
        <dbReference type="ARBA" id="ARBA00022989"/>
    </source>
</evidence>
<name>A0A517PUT8_9PLAN</name>
<dbReference type="GO" id="GO:0015095">
    <property type="term" value="F:magnesium ion transmembrane transporter activity"/>
    <property type="evidence" value="ECO:0007669"/>
    <property type="project" value="UniProtKB-UniRule"/>
</dbReference>
<dbReference type="InterPro" id="IPR036739">
    <property type="entry name" value="SLC41_membr_dom_sf"/>
</dbReference>
<dbReference type="SUPFAM" id="SSF54631">
    <property type="entry name" value="CBS-domain pair"/>
    <property type="match status" value="1"/>
</dbReference>
<dbReference type="CDD" id="cd04606">
    <property type="entry name" value="CBS_pair_Mg_transporter"/>
    <property type="match status" value="1"/>
</dbReference>
<dbReference type="Pfam" id="PF03448">
    <property type="entry name" value="MgtE_N"/>
    <property type="match status" value="1"/>
</dbReference>
<dbReference type="EMBL" id="CP036266">
    <property type="protein sequence ID" value="QDT23153.1"/>
    <property type="molecule type" value="Genomic_DNA"/>
</dbReference>
<dbReference type="SMART" id="SM00116">
    <property type="entry name" value="CBS"/>
    <property type="match status" value="2"/>
</dbReference>
<dbReference type="Pfam" id="PF00571">
    <property type="entry name" value="CBS"/>
    <property type="match status" value="2"/>
</dbReference>
<keyword evidence="12" id="KW-1185">Reference proteome</keyword>
<protein>
    <recommendedName>
        <fullName evidence="9">Magnesium transporter MgtE</fullName>
    </recommendedName>
</protein>
<comment type="subcellular location">
    <subcellularLocation>
        <location evidence="9">Cell membrane</location>
        <topology evidence="9">Multi-pass membrane protein</topology>
    </subcellularLocation>
    <subcellularLocation>
        <location evidence="1">Membrane</location>
        <topology evidence="1">Multi-pass membrane protein</topology>
    </subcellularLocation>
</comment>
<dbReference type="InterPro" id="IPR000644">
    <property type="entry name" value="CBS_dom"/>
</dbReference>
<keyword evidence="3 9" id="KW-0813">Transport</keyword>
<dbReference type="Gene3D" id="3.10.580.10">
    <property type="entry name" value="CBS-domain"/>
    <property type="match status" value="1"/>
</dbReference>
<accession>A0A517PUT8</accession>
<feature type="domain" description="CBS" evidence="10">
    <location>
        <begin position="148"/>
        <end position="212"/>
    </location>
</feature>
<dbReference type="OrthoDB" id="9790355at2"/>
<evidence type="ECO:0000256" key="1">
    <source>
        <dbReference type="ARBA" id="ARBA00004141"/>
    </source>
</evidence>
<reference evidence="11 12" key="1">
    <citation type="submission" date="2019-02" db="EMBL/GenBank/DDBJ databases">
        <title>Deep-cultivation of Planctomycetes and their phenomic and genomic characterization uncovers novel biology.</title>
        <authorList>
            <person name="Wiegand S."/>
            <person name="Jogler M."/>
            <person name="Boedeker C."/>
            <person name="Pinto D."/>
            <person name="Vollmers J."/>
            <person name="Rivas-Marin E."/>
            <person name="Kohn T."/>
            <person name="Peeters S.H."/>
            <person name="Heuer A."/>
            <person name="Rast P."/>
            <person name="Oberbeckmann S."/>
            <person name="Bunk B."/>
            <person name="Jeske O."/>
            <person name="Meyerdierks A."/>
            <person name="Storesund J.E."/>
            <person name="Kallscheuer N."/>
            <person name="Luecker S."/>
            <person name="Lage O.M."/>
            <person name="Pohl T."/>
            <person name="Merkel B.J."/>
            <person name="Hornburger P."/>
            <person name="Mueller R.-W."/>
            <person name="Bruemmer F."/>
            <person name="Labrenz M."/>
            <person name="Spormann A.M."/>
            <person name="Op den Camp H."/>
            <person name="Overmann J."/>
            <person name="Amann R."/>
            <person name="Jetten M.S.M."/>
            <person name="Mascher T."/>
            <person name="Medema M.H."/>
            <person name="Devos D.P."/>
            <person name="Kaster A.-K."/>
            <person name="Ovreas L."/>
            <person name="Rohde M."/>
            <person name="Galperin M.Y."/>
            <person name="Jogler C."/>
        </authorList>
    </citation>
    <scope>NUCLEOTIDE SEQUENCE [LARGE SCALE GENOMIC DNA]</scope>
    <source>
        <strain evidence="11 12">HG66A1</strain>
    </source>
</reference>
<evidence type="ECO:0000256" key="9">
    <source>
        <dbReference type="RuleBase" id="RU362011"/>
    </source>
</evidence>
<feature type="transmembrane region" description="Helical" evidence="9">
    <location>
        <begin position="371"/>
        <end position="392"/>
    </location>
</feature>
<evidence type="ECO:0000256" key="5">
    <source>
        <dbReference type="ARBA" id="ARBA00022842"/>
    </source>
</evidence>
<keyword evidence="4 9" id="KW-0812">Transmembrane</keyword>
<evidence type="ECO:0000256" key="2">
    <source>
        <dbReference type="ARBA" id="ARBA00009749"/>
    </source>
</evidence>
<keyword evidence="6 9" id="KW-1133">Transmembrane helix</keyword>
<dbReference type="SUPFAM" id="SSF158791">
    <property type="entry name" value="MgtE N-terminal domain-like"/>
    <property type="match status" value="1"/>
</dbReference>
<dbReference type="PROSITE" id="PS51371">
    <property type="entry name" value="CBS"/>
    <property type="match status" value="2"/>
</dbReference>
<dbReference type="Gene3D" id="1.25.60.10">
    <property type="entry name" value="MgtE N-terminal domain-like"/>
    <property type="match status" value="1"/>
</dbReference>
<evidence type="ECO:0000256" key="4">
    <source>
        <dbReference type="ARBA" id="ARBA00022692"/>
    </source>
</evidence>
<dbReference type="GO" id="GO:0005886">
    <property type="term" value="C:plasma membrane"/>
    <property type="evidence" value="ECO:0007669"/>
    <property type="project" value="UniProtKB-SubCell"/>
</dbReference>
<comment type="function">
    <text evidence="9">Acts as a magnesium transporter.</text>
</comment>
<dbReference type="InterPro" id="IPR046342">
    <property type="entry name" value="CBS_dom_sf"/>
</dbReference>
<comment type="similarity">
    <text evidence="2 9">Belongs to the SLC41A transporter family.</text>
</comment>
<dbReference type="PANTHER" id="PTHR41394">
    <property type="entry name" value="MAGNESIUM TRANSPORTER MGTE"/>
    <property type="match status" value="1"/>
</dbReference>
<dbReference type="RefSeq" id="WP_145190138.1">
    <property type="nucleotide sequence ID" value="NZ_CP036266.1"/>
</dbReference>
<dbReference type="Pfam" id="PF01769">
    <property type="entry name" value="MgtE"/>
    <property type="match status" value="1"/>
</dbReference>
<keyword evidence="9" id="KW-0479">Metal-binding</keyword>
<evidence type="ECO:0000256" key="8">
    <source>
        <dbReference type="PROSITE-ProRule" id="PRU00703"/>
    </source>
</evidence>
<dbReference type="Gene3D" id="1.10.357.20">
    <property type="entry name" value="SLC41 divalent cation transporters, integral membrane domain"/>
    <property type="match status" value="1"/>
</dbReference>
<evidence type="ECO:0000256" key="3">
    <source>
        <dbReference type="ARBA" id="ARBA00022448"/>
    </source>
</evidence>
<keyword evidence="7 9" id="KW-0472">Membrane</keyword>
<gene>
    <name evidence="11" type="ORF">HG66A1_49680</name>
</gene>
<dbReference type="SUPFAM" id="SSF161093">
    <property type="entry name" value="MgtE membrane domain-like"/>
    <property type="match status" value="1"/>
</dbReference>
<dbReference type="GO" id="GO:0046872">
    <property type="term" value="F:metal ion binding"/>
    <property type="evidence" value="ECO:0007669"/>
    <property type="project" value="UniProtKB-KW"/>
</dbReference>
<evidence type="ECO:0000256" key="7">
    <source>
        <dbReference type="ARBA" id="ARBA00023136"/>
    </source>
</evidence>
<dbReference type="Proteomes" id="UP000320421">
    <property type="component" value="Chromosome"/>
</dbReference>
<evidence type="ECO:0000313" key="12">
    <source>
        <dbReference type="Proteomes" id="UP000320421"/>
    </source>
</evidence>
<feature type="transmembrane region" description="Helical" evidence="9">
    <location>
        <begin position="297"/>
        <end position="317"/>
    </location>
</feature>
<feature type="domain" description="CBS" evidence="10">
    <location>
        <begin position="214"/>
        <end position="271"/>
    </location>
</feature>
<dbReference type="InterPro" id="IPR006669">
    <property type="entry name" value="MgtE_transporter"/>
</dbReference>
<dbReference type="NCBIfam" id="TIGR00400">
    <property type="entry name" value="mgtE"/>
    <property type="match status" value="1"/>
</dbReference>
<dbReference type="InterPro" id="IPR006668">
    <property type="entry name" value="Mg_transptr_MgtE_intracell_dom"/>
</dbReference>
<evidence type="ECO:0000313" key="11">
    <source>
        <dbReference type="EMBL" id="QDT23153.1"/>
    </source>
</evidence>
<feature type="transmembrane region" description="Helical" evidence="9">
    <location>
        <begin position="436"/>
        <end position="459"/>
    </location>
</feature>
<comment type="subunit">
    <text evidence="9">Homodimer.</text>
</comment>
<keyword evidence="9" id="KW-1003">Cell membrane</keyword>
<dbReference type="SMART" id="SM00924">
    <property type="entry name" value="MgtE_N"/>
    <property type="match status" value="1"/>
</dbReference>
<keyword evidence="8" id="KW-0129">CBS domain</keyword>
<comment type="caution">
    <text evidence="9">Lacks conserved residue(s) required for the propagation of feature annotation.</text>
</comment>
<proteinExistence type="inferred from homology"/>
<evidence type="ECO:0000259" key="10">
    <source>
        <dbReference type="PROSITE" id="PS51371"/>
    </source>
</evidence>
<dbReference type="InterPro" id="IPR038076">
    <property type="entry name" value="MgtE_N_sf"/>
</dbReference>
<feature type="transmembrane region" description="Helical" evidence="9">
    <location>
        <begin position="398"/>
        <end position="424"/>
    </location>
</feature>